<dbReference type="Proteomes" id="UP001054945">
    <property type="component" value="Unassembled WGS sequence"/>
</dbReference>
<dbReference type="EMBL" id="BPLR01006106">
    <property type="protein sequence ID" value="GIY07432.1"/>
    <property type="molecule type" value="Genomic_DNA"/>
</dbReference>
<name>A0AAV4QDN1_CAEEX</name>
<protein>
    <submittedName>
        <fullName evidence="1">Uncharacterized protein</fullName>
    </submittedName>
</protein>
<comment type="caution">
    <text evidence="1">The sequence shown here is derived from an EMBL/GenBank/DDBJ whole genome shotgun (WGS) entry which is preliminary data.</text>
</comment>
<reference evidence="1 2" key="1">
    <citation type="submission" date="2021-06" db="EMBL/GenBank/DDBJ databases">
        <title>Caerostris extrusa draft genome.</title>
        <authorList>
            <person name="Kono N."/>
            <person name="Arakawa K."/>
        </authorList>
    </citation>
    <scope>NUCLEOTIDE SEQUENCE [LARGE SCALE GENOMIC DNA]</scope>
</reference>
<evidence type="ECO:0000313" key="1">
    <source>
        <dbReference type="EMBL" id="GIY07432.1"/>
    </source>
</evidence>
<proteinExistence type="predicted"/>
<evidence type="ECO:0000313" key="2">
    <source>
        <dbReference type="Proteomes" id="UP001054945"/>
    </source>
</evidence>
<organism evidence="1 2">
    <name type="scientific">Caerostris extrusa</name>
    <name type="common">Bark spider</name>
    <name type="synonym">Caerostris bankana</name>
    <dbReference type="NCBI Taxonomy" id="172846"/>
    <lineage>
        <taxon>Eukaryota</taxon>
        <taxon>Metazoa</taxon>
        <taxon>Ecdysozoa</taxon>
        <taxon>Arthropoda</taxon>
        <taxon>Chelicerata</taxon>
        <taxon>Arachnida</taxon>
        <taxon>Araneae</taxon>
        <taxon>Araneomorphae</taxon>
        <taxon>Entelegynae</taxon>
        <taxon>Araneoidea</taxon>
        <taxon>Araneidae</taxon>
        <taxon>Caerostris</taxon>
    </lineage>
</organism>
<keyword evidence="2" id="KW-1185">Reference proteome</keyword>
<gene>
    <name evidence="1" type="ORF">CEXT_545881</name>
</gene>
<sequence length="189" mass="22627">MILYLPMTLTKQLYGFCNRTLTTFYKYRTMNTLKYMRLRQEGSLNERTFKRATVQKFDWVYEDFQTAEMVQDSTMRMLRGRFRDEDDENTCLLKSIDTLVTVGRIVRRTREIRKLYYAKLSKDSEETSSSIIAEMVNKVVEKKLQSMSLSDTLKFWQFLDDPNRENCFSIDNPYVQQILDYYAIVLPKN</sequence>
<accession>A0AAV4QDN1</accession>
<dbReference type="AlphaFoldDB" id="A0AAV4QDN1"/>